<evidence type="ECO:0000313" key="1">
    <source>
        <dbReference type="EMBL" id="MDN4075464.1"/>
    </source>
</evidence>
<dbReference type="Proteomes" id="UP001168694">
    <property type="component" value="Unassembled WGS sequence"/>
</dbReference>
<protein>
    <submittedName>
        <fullName evidence="1">Uncharacterized protein</fullName>
    </submittedName>
</protein>
<name>A0ABT8EC31_9BACL</name>
<reference evidence="1" key="1">
    <citation type="submission" date="2023-06" db="EMBL/GenBank/DDBJ databases">
        <title>Draft Genome Sequences of Representative Paenibacillus Polymyxa, Bacillus cereus, Fictibacillus sp., and Brevibacillus agri Strains Isolated from Amazonian Dark Earth.</title>
        <authorList>
            <person name="Pellegrinetti T.A."/>
            <person name="Cunha I.C.M."/>
            <person name="Chaves M.G."/>
            <person name="Freitas A.S."/>
            <person name="Silva A.V.R."/>
            <person name="Tsai S.M."/>
            <person name="Mendes L.W."/>
        </authorList>
    </citation>
    <scope>NUCLEOTIDE SEQUENCE</scope>
    <source>
        <strain evidence="1">CENA-BCM004</strain>
    </source>
</reference>
<accession>A0ABT8EC31</accession>
<gene>
    <name evidence="1" type="ORF">QYF49_21115</name>
</gene>
<dbReference type="EMBL" id="JAUHLN010000005">
    <property type="protein sequence ID" value="MDN4075464.1"/>
    <property type="molecule type" value="Genomic_DNA"/>
</dbReference>
<organism evidence="1 2">
    <name type="scientific">Fictibacillus terranigra</name>
    <dbReference type="NCBI Taxonomy" id="3058424"/>
    <lineage>
        <taxon>Bacteria</taxon>
        <taxon>Bacillati</taxon>
        <taxon>Bacillota</taxon>
        <taxon>Bacilli</taxon>
        <taxon>Bacillales</taxon>
        <taxon>Fictibacillaceae</taxon>
        <taxon>Fictibacillus</taxon>
    </lineage>
</organism>
<evidence type="ECO:0000313" key="2">
    <source>
        <dbReference type="Proteomes" id="UP001168694"/>
    </source>
</evidence>
<keyword evidence="2" id="KW-1185">Reference proteome</keyword>
<dbReference type="RefSeq" id="WP_290401569.1">
    <property type="nucleotide sequence ID" value="NZ_JAUHLN010000005.1"/>
</dbReference>
<sequence length="214" mass="25258">MMKKEETRTKTRKVRCDKKRDVKPTIPLEMYDCISRLSYVTNRPIKDVAEDLCNYGLSSKAVIEKLSSYFRRDFLVSEHLLYLGDLTRQTPRIVKRGGIKKRVTIRFQQTTHDKLADLAYALDLTVSSATMILLEISIKQTDIVKTYIESFVHQKLDPERMKQLKEVLKFINKNNPYNEEITLAQLISFLMEEFKDRTIHLKHMVDEWLQQVKN</sequence>
<proteinExistence type="predicted"/>
<comment type="caution">
    <text evidence="1">The sequence shown here is derived from an EMBL/GenBank/DDBJ whole genome shotgun (WGS) entry which is preliminary data.</text>
</comment>